<dbReference type="InterPro" id="IPR051468">
    <property type="entry name" value="Fungal_SecMetab_SDRs"/>
</dbReference>
<dbReference type="PANTHER" id="PTHR43544">
    <property type="entry name" value="SHORT-CHAIN DEHYDROGENASE/REDUCTASE"/>
    <property type="match status" value="1"/>
</dbReference>
<evidence type="ECO:0000313" key="5">
    <source>
        <dbReference type="Proteomes" id="UP001338125"/>
    </source>
</evidence>
<sequence>MATSTVVLITGVGRGIGRALAKAYLSKPNHIVIGSIRDVESPKASELKSLSTASDSRLILTGIESTSATDPHQVVKEIEAAGIDHLDIVIANAGAFNVNALAPIVLFQAVKPLLEKATSPKWVSVSSGAGSVALLKQYESAFVGAYGLSKAAMNWFTVAAHAGNKFLIAFAIHPGLVQSDMGNSAAKQMGLELAPNSLEESSTKILELIEKSTRESTSGKFINVIDGTELPW</sequence>
<reference evidence="4 5" key="1">
    <citation type="submission" date="2024-01" db="EMBL/GenBank/DDBJ databases">
        <title>Complete genome of Cladobotryum mycophilum ATHUM6906.</title>
        <authorList>
            <person name="Christinaki A.C."/>
            <person name="Myridakis A.I."/>
            <person name="Kouvelis V.N."/>
        </authorList>
    </citation>
    <scope>NUCLEOTIDE SEQUENCE [LARGE SCALE GENOMIC DNA]</scope>
    <source>
        <strain evidence="4 5">ATHUM6906</strain>
    </source>
</reference>
<dbReference type="PRINTS" id="PR00081">
    <property type="entry name" value="GDHRDH"/>
</dbReference>
<keyword evidence="5" id="KW-1185">Reference proteome</keyword>
<evidence type="ECO:0000256" key="2">
    <source>
        <dbReference type="ARBA" id="ARBA00022857"/>
    </source>
</evidence>
<gene>
    <name evidence="4" type="ORF">PT974_07412</name>
</gene>
<organism evidence="4 5">
    <name type="scientific">Cladobotryum mycophilum</name>
    <dbReference type="NCBI Taxonomy" id="491253"/>
    <lineage>
        <taxon>Eukaryota</taxon>
        <taxon>Fungi</taxon>
        <taxon>Dikarya</taxon>
        <taxon>Ascomycota</taxon>
        <taxon>Pezizomycotina</taxon>
        <taxon>Sordariomycetes</taxon>
        <taxon>Hypocreomycetidae</taxon>
        <taxon>Hypocreales</taxon>
        <taxon>Hypocreaceae</taxon>
        <taxon>Cladobotryum</taxon>
    </lineage>
</organism>
<comment type="similarity">
    <text evidence="1">Belongs to the short-chain dehydrogenases/reductases (SDR) family.</text>
</comment>
<dbReference type="SUPFAM" id="SSF51735">
    <property type="entry name" value="NAD(P)-binding Rossmann-fold domains"/>
    <property type="match status" value="1"/>
</dbReference>
<evidence type="ECO:0000313" key="4">
    <source>
        <dbReference type="EMBL" id="KAK5993974.1"/>
    </source>
</evidence>
<dbReference type="PANTHER" id="PTHR43544:SF7">
    <property type="entry name" value="NADB-LER2"/>
    <property type="match status" value="1"/>
</dbReference>
<dbReference type="Pfam" id="PF00106">
    <property type="entry name" value="adh_short"/>
    <property type="match status" value="1"/>
</dbReference>
<dbReference type="InterPro" id="IPR036291">
    <property type="entry name" value="NAD(P)-bd_dom_sf"/>
</dbReference>
<name>A0ABR0SPE9_9HYPO</name>
<proteinExistence type="inferred from homology"/>
<accession>A0ABR0SPE9</accession>
<keyword evidence="2" id="KW-0521">NADP</keyword>
<comment type="caution">
    <text evidence="4">The sequence shown here is derived from an EMBL/GenBank/DDBJ whole genome shotgun (WGS) entry which is preliminary data.</text>
</comment>
<protein>
    <submittedName>
        <fullName evidence="4">Short-chain dehydrogenase RED3</fullName>
    </submittedName>
</protein>
<dbReference type="InterPro" id="IPR002347">
    <property type="entry name" value="SDR_fam"/>
</dbReference>
<evidence type="ECO:0000256" key="1">
    <source>
        <dbReference type="ARBA" id="ARBA00006484"/>
    </source>
</evidence>
<dbReference type="Gene3D" id="3.40.50.720">
    <property type="entry name" value="NAD(P)-binding Rossmann-like Domain"/>
    <property type="match status" value="1"/>
</dbReference>
<keyword evidence="3" id="KW-0560">Oxidoreductase</keyword>
<dbReference type="Proteomes" id="UP001338125">
    <property type="component" value="Unassembled WGS sequence"/>
</dbReference>
<dbReference type="EMBL" id="JAVFKD010000012">
    <property type="protein sequence ID" value="KAK5993974.1"/>
    <property type="molecule type" value="Genomic_DNA"/>
</dbReference>
<evidence type="ECO:0000256" key="3">
    <source>
        <dbReference type="ARBA" id="ARBA00023002"/>
    </source>
</evidence>